<evidence type="ECO:0000313" key="8">
    <source>
        <dbReference type="Proteomes" id="UP000442707"/>
    </source>
</evidence>
<dbReference type="AlphaFoldDB" id="A0A6H9USE7"/>
<dbReference type="PROSITE" id="PS51935">
    <property type="entry name" value="NLPC_P60"/>
    <property type="match status" value="1"/>
</dbReference>
<dbReference type="SUPFAM" id="SSF54001">
    <property type="entry name" value="Cysteine proteinases"/>
    <property type="match status" value="1"/>
</dbReference>
<dbReference type="Proteomes" id="UP000442707">
    <property type="component" value="Unassembled WGS sequence"/>
</dbReference>
<keyword evidence="4" id="KW-0788">Thiol protease</keyword>
<evidence type="ECO:0000256" key="4">
    <source>
        <dbReference type="ARBA" id="ARBA00022807"/>
    </source>
</evidence>
<accession>A0A6H9USE7</accession>
<sequence length="371" mass="38539">MARYALSGRTGFQNAGFLGGLDMSGQATQARSAMLVTGCAVLGLLGSMVGLSVLGAAEQEQDAAPVGFATTFDSGRVPAEFVPWIGRAARQCAEVSAPLLAAQIEAESGWNPSAVSPADARGLSQFVPGTWATWGVDAAGKDGSARPDGVADPFTPGDAIMTQARYDCWLADKVKRMNVGGDPTRLMLAAYNAGPGAVERFGGVPPYPETQAYVAAIIASMANYTDGEPAETGGAFGERVVAAARKWLGTPYSWGGGGPEGPGRGFAQGANTVGFDCSSLVQYAVYQASGGEILPPRVSQLQVTAGKAVSRDEMRPGDVIGFNLHGSYDHIGIYIGHGQFIHAPKTGDVVKISNLGEPYYAGRPQKVRRFG</sequence>
<feature type="domain" description="NlpC/P60" evidence="6">
    <location>
        <begin position="234"/>
        <end position="371"/>
    </location>
</feature>
<dbReference type="GO" id="GO:0006508">
    <property type="term" value="P:proteolysis"/>
    <property type="evidence" value="ECO:0007669"/>
    <property type="project" value="UniProtKB-KW"/>
</dbReference>
<keyword evidence="3" id="KW-0378">Hydrolase</keyword>
<dbReference type="CDD" id="cd00254">
    <property type="entry name" value="LT-like"/>
    <property type="match status" value="1"/>
</dbReference>
<evidence type="ECO:0000259" key="6">
    <source>
        <dbReference type="PROSITE" id="PS51935"/>
    </source>
</evidence>
<dbReference type="SUPFAM" id="SSF53955">
    <property type="entry name" value="Lysozyme-like"/>
    <property type="match status" value="1"/>
</dbReference>
<evidence type="ECO:0000256" key="3">
    <source>
        <dbReference type="ARBA" id="ARBA00022801"/>
    </source>
</evidence>
<dbReference type="Gene3D" id="3.90.1720.10">
    <property type="entry name" value="endopeptidase domain like (from Nostoc punctiforme)"/>
    <property type="match status" value="1"/>
</dbReference>
<dbReference type="Gene3D" id="1.10.530.10">
    <property type="match status" value="1"/>
</dbReference>
<name>A0A6H9USE7_9ACTN</name>
<dbReference type="InterPro" id="IPR008258">
    <property type="entry name" value="Transglycosylase_SLT_dom_1"/>
</dbReference>
<protein>
    <submittedName>
        <fullName evidence="7">Transglycosylase SLT domain-containing protein</fullName>
    </submittedName>
</protein>
<keyword evidence="8" id="KW-1185">Reference proteome</keyword>
<dbReference type="InterPro" id="IPR038765">
    <property type="entry name" value="Papain-like_cys_pep_sf"/>
</dbReference>
<dbReference type="InterPro" id="IPR051794">
    <property type="entry name" value="PG_Endopeptidase_C40"/>
</dbReference>
<keyword evidence="2" id="KW-0645">Protease</keyword>
<comment type="caution">
    <text evidence="7">The sequence shown here is derived from an EMBL/GenBank/DDBJ whole genome shotgun (WGS) entry which is preliminary data.</text>
</comment>
<proteinExistence type="inferred from homology"/>
<dbReference type="EMBL" id="VZRB01000029">
    <property type="protein sequence ID" value="KAB1141746.1"/>
    <property type="molecule type" value="Genomic_DNA"/>
</dbReference>
<comment type="similarity">
    <text evidence="1">Belongs to the peptidase C40 family.</text>
</comment>
<dbReference type="Pfam" id="PF00877">
    <property type="entry name" value="NLPC_P60"/>
    <property type="match status" value="1"/>
</dbReference>
<evidence type="ECO:0000256" key="1">
    <source>
        <dbReference type="ARBA" id="ARBA00007074"/>
    </source>
</evidence>
<dbReference type="InterPro" id="IPR023346">
    <property type="entry name" value="Lysozyme-like_dom_sf"/>
</dbReference>
<reference evidence="7 8" key="1">
    <citation type="submission" date="2019-09" db="EMBL/GenBank/DDBJ databases">
        <title>Screening of Novel Bioactive Compounds from Soil-Associated.</title>
        <authorList>
            <person name="Zhao S."/>
        </authorList>
    </citation>
    <scope>NUCLEOTIDE SEQUENCE [LARGE SCALE GENOMIC DNA]</scope>
    <source>
        <strain evidence="7 8">HIT-DPA4</strain>
    </source>
</reference>
<dbReference type="PANTHER" id="PTHR47359:SF3">
    <property type="entry name" value="NLP_P60 DOMAIN-CONTAINING PROTEIN-RELATED"/>
    <property type="match status" value="1"/>
</dbReference>
<evidence type="ECO:0000256" key="2">
    <source>
        <dbReference type="ARBA" id="ARBA00022670"/>
    </source>
</evidence>
<dbReference type="PANTHER" id="PTHR47359">
    <property type="entry name" value="PEPTIDOGLYCAN DL-ENDOPEPTIDASE CWLO"/>
    <property type="match status" value="1"/>
</dbReference>
<dbReference type="InterPro" id="IPR000064">
    <property type="entry name" value="NLP_P60_dom"/>
</dbReference>
<keyword evidence="5" id="KW-1133">Transmembrane helix</keyword>
<feature type="transmembrane region" description="Helical" evidence="5">
    <location>
        <begin position="33"/>
        <end position="57"/>
    </location>
</feature>
<dbReference type="GO" id="GO:0008234">
    <property type="term" value="F:cysteine-type peptidase activity"/>
    <property type="evidence" value="ECO:0007669"/>
    <property type="project" value="UniProtKB-KW"/>
</dbReference>
<keyword evidence="5" id="KW-0812">Transmembrane</keyword>
<gene>
    <name evidence="7" type="ORF">F7R91_31560</name>
</gene>
<organism evidence="7 8">
    <name type="scientific">Streptomyces luteolifulvus</name>
    <dbReference type="NCBI Taxonomy" id="2615112"/>
    <lineage>
        <taxon>Bacteria</taxon>
        <taxon>Bacillati</taxon>
        <taxon>Actinomycetota</taxon>
        <taxon>Actinomycetes</taxon>
        <taxon>Kitasatosporales</taxon>
        <taxon>Streptomycetaceae</taxon>
        <taxon>Streptomyces</taxon>
    </lineage>
</organism>
<keyword evidence="5" id="KW-0472">Membrane</keyword>
<evidence type="ECO:0000256" key="5">
    <source>
        <dbReference type="SAM" id="Phobius"/>
    </source>
</evidence>
<evidence type="ECO:0000313" key="7">
    <source>
        <dbReference type="EMBL" id="KAB1141746.1"/>
    </source>
</evidence>
<dbReference type="Pfam" id="PF01464">
    <property type="entry name" value="SLT"/>
    <property type="match status" value="1"/>
</dbReference>